<dbReference type="SUPFAM" id="SSF47413">
    <property type="entry name" value="lambda repressor-like DNA-binding domains"/>
    <property type="match status" value="1"/>
</dbReference>
<dbReference type="AlphaFoldDB" id="A0A1J5RIA4"/>
<dbReference type="Gene3D" id="3.40.50.2300">
    <property type="match status" value="2"/>
</dbReference>
<dbReference type="InterPro" id="IPR046335">
    <property type="entry name" value="LacI/GalR-like_sensor"/>
</dbReference>
<feature type="domain" description="HTH lacI-type" evidence="4">
    <location>
        <begin position="14"/>
        <end position="68"/>
    </location>
</feature>
<dbReference type="Pfam" id="PF13377">
    <property type="entry name" value="Peripla_BP_3"/>
    <property type="match status" value="1"/>
</dbReference>
<sequence length="353" mass="36662">MSVVTPPAGSTRAATIYDVARLAGVSHQTVSRVLNDEPGTRAATRERVRAAIASLGYRRNSAATALASRRSHRLGALVTGMLESGPSKFIDGAATAARQAGYVLDIVSLDHTGRDATQATDLLDQHDLAGVVILAPSDQVHAALATWRPRVPVLVATALEDDHTDPDGHTGNTAATRAAVEHLLGLGHTRIALVAGPDHWASAAARTHAYHATMAAHRLPSLPVIPGDWSARSGHLAGHALDPTTTTAVLAANDQMALGVIRALSERGIAVPEAISAIGIDDIPEAGYFLPPLTTVHLDFHGYGHHAITTLLRTIDPVGTRPTPAPEPPRLVVRASTAPPVASAATVAAPAVR</sequence>
<dbReference type="CDD" id="cd01574">
    <property type="entry name" value="PBP1_LacI"/>
    <property type="match status" value="1"/>
</dbReference>
<dbReference type="PRINTS" id="PR00036">
    <property type="entry name" value="HTHLACI"/>
</dbReference>
<evidence type="ECO:0000259" key="4">
    <source>
        <dbReference type="PROSITE" id="PS50932"/>
    </source>
</evidence>
<keyword evidence="2" id="KW-0238">DNA-binding</keyword>
<dbReference type="Gene3D" id="1.10.260.40">
    <property type="entry name" value="lambda repressor-like DNA-binding domains"/>
    <property type="match status" value="1"/>
</dbReference>
<protein>
    <submittedName>
        <fullName evidence="5">Lactose operon repressor</fullName>
    </submittedName>
</protein>
<organism evidence="5">
    <name type="scientific">mine drainage metagenome</name>
    <dbReference type="NCBI Taxonomy" id="410659"/>
    <lineage>
        <taxon>unclassified sequences</taxon>
        <taxon>metagenomes</taxon>
        <taxon>ecological metagenomes</taxon>
    </lineage>
</organism>
<dbReference type="SMART" id="SM00354">
    <property type="entry name" value="HTH_LACI"/>
    <property type="match status" value="1"/>
</dbReference>
<dbReference type="GO" id="GO:0003700">
    <property type="term" value="F:DNA-binding transcription factor activity"/>
    <property type="evidence" value="ECO:0007669"/>
    <property type="project" value="TreeGrafter"/>
</dbReference>
<dbReference type="InterPro" id="IPR028082">
    <property type="entry name" value="Peripla_BP_I"/>
</dbReference>
<evidence type="ECO:0000313" key="5">
    <source>
        <dbReference type="EMBL" id="OIQ87853.1"/>
    </source>
</evidence>
<reference evidence="5" key="1">
    <citation type="submission" date="2016-10" db="EMBL/GenBank/DDBJ databases">
        <title>Sequence of Gallionella enrichment culture.</title>
        <authorList>
            <person name="Poehlein A."/>
            <person name="Muehling M."/>
            <person name="Daniel R."/>
        </authorList>
    </citation>
    <scope>NUCLEOTIDE SEQUENCE</scope>
</reference>
<evidence type="ECO:0000256" key="1">
    <source>
        <dbReference type="ARBA" id="ARBA00023015"/>
    </source>
</evidence>
<keyword evidence="1" id="KW-0805">Transcription regulation</keyword>
<dbReference type="InterPro" id="IPR000843">
    <property type="entry name" value="HTH_LacI"/>
</dbReference>
<dbReference type="SUPFAM" id="SSF53822">
    <property type="entry name" value="Periplasmic binding protein-like I"/>
    <property type="match status" value="1"/>
</dbReference>
<dbReference type="PROSITE" id="PS00356">
    <property type="entry name" value="HTH_LACI_1"/>
    <property type="match status" value="1"/>
</dbReference>
<dbReference type="EMBL" id="MLJW01000400">
    <property type="protein sequence ID" value="OIQ87853.1"/>
    <property type="molecule type" value="Genomic_DNA"/>
</dbReference>
<accession>A0A1J5RIA4</accession>
<comment type="caution">
    <text evidence="5">The sequence shown here is derived from an EMBL/GenBank/DDBJ whole genome shotgun (WGS) entry which is preliminary data.</text>
</comment>
<evidence type="ECO:0000256" key="3">
    <source>
        <dbReference type="ARBA" id="ARBA00023163"/>
    </source>
</evidence>
<evidence type="ECO:0000256" key="2">
    <source>
        <dbReference type="ARBA" id="ARBA00023125"/>
    </source>
</evidence>
<dbReference type="GO" id="GO:0000976">
    <property type="term" value="F:transcription cis-regulatory region binding"/>
    <property type="evidence" value="ECO:0007669"/>
    <property type="project" value="TreeGrafter"/>
</dbReference>
<dbReference type="InterPro" id="IPR010982">
    <property type="entry name" value="Lambda_DNA-bd_dom_sf"/>
</dbReference>
<dbReference type="PANTHER" id="PTHR30146:SF153">
    <property type="entry name" value="LACTOSE OPERON REPRESSOR"/>
    <property type="match status" value="1"/>
</dbReference>
<keyword evidence="3" id="KW-0804">Transcription</keyword>
<dbReference type="PROSITE" id="PS50932">
    <property type="entry name" value="HTH_LACI_2"/>
    <property type="match status" value="1"/>
</dbReference>
<proteinExistence type="predicted"/>
<name>A0A1J5RIA4_9ZZZZ</name>
<dbReference type="CDD" id="cd01392">
    <property type="entry name" value="HTH_LacI"/>
    <property type="match status" value="1"/>
</dbReference>
<dbReference type="Pfam" id="PF00356">
    <property type="entry name" value="LacI"/>
    <property type="match status" value="1"/>
</dbReference>
<dbReference type="PANTHER" id="PTHR30146">
    <property type="entry name" value="LACI-RELATED TRANSCRIPTIONAL REPRESSOR"/>
    <property type="match status" value="1"/>
</dbReference>
<gene>
    <name evidence="5" type="primary">lacI_2</name>
    <name evidence="5" type="ORF">GALL_302560</name>
</gene>